<evidence type="ECO:0000256" key="1">
    <source>
        <dbReference type="SAM" id="MobiDB-lite"/>
    </source>
</evidence>
<dbReference type="HOGENOM" id="CLU_270143_0_0_1"/>
<keyword evidence="2" id="KW-0812">Transmembrane</keyword>
<evidence type="ECO:0000256" key="2">
    <source>
        <dbReference type="SAM" id="Phobius"/>
    </source>
</evidence>
<proteinExistence type="predicted"/>
<dbReference type="InterPro" id="IPR016024">
    <property type="entry name" value="ARM-type_fold"/>
</dbReference>
<dbReference type="AlphaFoldDB" id="V3ZM75"/>
<reference evidence="3 4" key="1">
    <citation type="journal article" date="2013" name="Nature">
        <title>Insights into bilaterian evolution from three spiralian genomes.</title>
        <authorList>
            <person name="Simakov O."/>
            <person name="Marletaz F."/>
            <person name="Cho S.J."/>
            <person name="Edsinger-Gonzales E."/>
            <person name="Havlak P."/>
            <person name="Hellsten U."/>
            <person name="Kuo D.H."/>
            <person name="Larsson T."/>
            <person name="Lv J."/>
            <person name="Arendt D."/>
            <person name="Savage R."/>
            <person name="Osoegawa K."/>
            <person name="de Jong P."/>
            <person name="Grimwood J."/>
            <person name="Chapman J.A."/>
            <person name="Shapiro H."/>
            <person name="Aerts A."/>
            <person name="Otillar R.P."/>
            <person name="Terry A.Y."/>
            <person name="Boore J.L."/>
            <person name="Grigoriev I.V."/>
            <person name="Lindberg D.R."/>
            <person name="Seaver E.C."/>
            <person name="Weisblat D.A."/>
            <person name="Putnam N.H."/>
            <person name="Rokhsar D.S."/>
        </authorList>
    </citation>
    <scope>NUCLEOTIDE SEQUENCE [LARGE SCALE GENOMIC DNA]</scope>
</reference>
<feature type="compositionally biased region" description="Acidic residues" evidence="1">
    <location>
        <begin position="1057"/>
        <end position="1074"/>
    </location>
</feature>
<feature type="transmembrane region" description="Helical" evidence="2">
    <location>
        <begin position="333"/>
        <end position="358"/>
    </location>
</feature>
<accession>V3ZM75</accession>
<dbReference type="EMBL" id="KB204089">
    <property type="protein sequence ID" value="ESO81931.1"/>
    <property type="molecule type" value="Genomic_DNA"/>
</dbReference>
<keyword evidence="4" id="KW-1185">Reference proteome</keyword>
<feature type="region of interest" description="Disordered" evidence="1">
    <location>
        <begin position="1046"/>
        <end position="1074"/>
    </location>
</feature>
<keyword evidence="2" id="KW-0472">Membrane</keyword>
<dbReference type="Gene3D" id="1.25.10.10">
    <property type="entry name" value="Leucine-rich Repeat Variant"/>
    <property type="match status" value="1"/>
</dbReference>
<dbReference type="SUPFAM" id="SSF48371">
    <property type="entry name" value="ARM repeat"/>
    <property type="match status" value="2"/>
</dbReference>
<keyword evidence="2" id="KW-1133">Transmembrane helix</keyword>
<evidence type="ECO:0000313" key="4">
    <source>
        <dbReference type="Proteomes" id="UP000030746"/>
    </source>
</evidence>
<dbReference type="Proteomes" id="UP000030746">
    <property type="component" value="Unassembled WGS sequence"/>
</dbReference>
<dbReference type="OrthoDB" id="407325at2759"/>
<dbReference type="InterPro" id="IPR011989">
    <property type="entry name" value="ARM-like"/>
</dbReference>
<protein>
    <submittedName>
        <fullName evidence="3">Uncharacterized protein</fullName>
    </submittedName>
</protein>
<dbReference type="CTD" id="20241416"/>
<gene>
    <name evidence="3" type="ORF">LOTGIDRAFT_170472</name>
</gene>
<evidence type="ECO:0000313" key="3">
    <source>
        <dbReference type="EMBL" id="ESO81931.1"/>
    </source>
</evidence>
<dbReference type="OMA" id="RRNWRQV"/>
<dbReference type="KEGG" id="lgi:LOTGIDRAFT_170472"/>
<dbReference type="RefSeq" id="XP_009067374.1">
    <property type="nucleotide sequence ID" value="XM_009069126.1"/>
</dbReference>
<sequence length="1120" mass="128830">MEEAEDEKKFYIEKLTSDENLTASQELEALNKLCELLANQNCRSSLDSSKITPDLLQFEFLRYIFLRRFKWMEAKNCQESVKDGALNQSELCGPLDQILSCLSKEKLTEESLKSYKRLYNHVNCLPVVRSQLAGHIMLWLSNSDTYINSSHLFPYILEILVLFITDVWSAIRKTSCSRLGVIVKFLDDTHTELLFRQLVQICCDNESEWQPINGAILGITVILNQYVSDSKCIPESIGQRILPTIFQLICHPQLSIRETTVKALTVYITSCNTHTVTSTLHQVITLLGYKPSTHQLEISTDSLVEAYKAEGLLKICSSIIKVLSVSCYCFRCYHYLVIITGVTIIMLLFQVLPLSCLLSEWLSYLTVFISYLSHEASTVRQTTSLVFKQLVCKCGSNPVLFKSIIGNLVLDWSSSCGTTTYQEDNCSRVKTWECKEGRLFVYELICEYLVKNHWLMTFGPLQPTKHGEIRRLSTSALSTSVINKEELEKIASTSPIWSEILSELAGKSLLHQTYLYDRFTLQFEDSIKDFGWLFMEQCRRHNSDKNTQYIEDISWLKTVKIQHCQDLLHTILYQTLECLLDNQWELKRIAQQVLLLLCKKRCDYVVFAGVTVTKCVTIIKRLCRILQVLPLLSDYVVFYDIFQVLPLLSDYVVFYGIFQVLPLLSEVIRWYDIDLNKSIIKDNLASNNPTMVYMASFLLKESLEHCVRLLPLLKDPPKSWKDELVCCETIDNLLQSLKQESDYYLSTVEIILYRTSFDRLSLLAVEIIIILVNHFNIPDNKKISVGESFFNFWQTLFQFAHPTSQICHVLQKKTIPIFSSPYTGYLSCCLVEPESDILCARQVEKCLVLAVYEHLTLYLSNTYQPRYLPIITHYIGLFADDSIVSKELVHCLLKLSVVIVDPVLKRRISTDRKPLYLKCLYYTLKEFSAIIAIKTFDTALLEKILSIYLVLCRPINPNKHLPSLFKAICSRLNKGRNYTGDISPRYESTGLNGYDKFLPTLYQGHISCLEIENNDFSDFDANAMYTECLSLNTSFGKRRTLSVSIDTKDKGGGASDQAEDSDWDSWSEDDEDESNLTSTFTDFLLKMKKSMNLDCKEMMNSEIKKLKTADRETIHRLTTF</sequence>
<organism evidence="3 4">
    <name type="scientific">Lottia gigantea</name>
    <name type="common">Giant owl limpet</name>
    <dbReference type="NCBI Taxonomy" id="225164"/>
    <lineage>
        <taxon>Eukaryota</taxon>
        <taxon>Metazoa</taxon>
        <taxon>Spiralia</taxon>
        <taxon>Lophotrochozoa</taxon>
        <taxon>Mollusca</taxon>
        <taxon>Gastropoda</taxon>
        <taxon>Patellogastropoda</taxon>
        <taxon>Lottioidea</taxon>
        <taxon>Lottiidae</taxon>
        <taxon>Lottia</taxon>
    </lineage>
</organism>
<name>V3ZM75_LOTGI</name>
<dbReference type="GeneID" id="20241416"/>